<comment type="caution">
    <text evidence="8">The sequence shown here is derived from an EMBL/GenBank/DDBJ whole genome shotgun (WGS) entry which is preliminary data.</text>
</comment>
<evidence type="ECO:0000313" key="9">
    <source>
        <dbReference type="Proteomes" id="UP001146120"/>
    </source>
</evidence>
<dbReference type="SUPFAM" id="SSF51206">
    <property type="entry name" value="cAMP-binding domain-like"/>
    <property type="match status" value="1"/>
</dbReference>
<dbReference type="GO" id="GO:0016020">
    <property type="term" value="C:membrane"/>
    <property type="evidence" value="ECO:0007669"/>
    <property type="project" value="UniProtKB-SubCell"/>
</dbReference>
<feature type="transmembrane region" description="Helical" evidence="5">
    <location>
        <begin position="316"/>
        <end position="336"/>
    </location>
</feature>
<sequence>MRPSFSPRRVTVDGKAQRFDGDALPPRRSFGTPTPSLAAAMHPPSKQQLYAQGVLQAITCGVIIAIVLCPCMIGFSTIIYSYPEFEPLMPMLMKLIFVSSVVHQLVINWLSPLSYAIGQVQDAGLIFLSSIAASVMTELGPHVPMDERIATVLFTLSISTAFVGVGLIVLGKLRLASLVQYLPTPVIGGYLAYIGFFMVKGGVSLMTGLHLTGIVSWVDVLELHALALAAPGVICGVLLSFITSRYRHFAVFPCCLVMMPVVFFLLLPVFGSTVDDARSAGFLATEGPSISLSRIYGLFDVFKVHWRVIPSQVPTMMSMFLVISFASSLDIAAIRMGTESTMDYNEQLQTVGASNLVSGLTGGYTGSYIFSQTMFSFRFYPNEVEERCPGFSRLIGLTLAVCELGIALLPHSLMAIVPKFLFGSVMIFIGVELLKTWLFGVFAKLLLAEYVTVVCTFVFLNAFGVQVGLGCGVALAAFCFLVEYSKSQMIRVVHKSSNVIRNADQHALLYAHSNNQDSLLRRHPIVTIELQGHVFFGSATRIQNCVKRVVYVSSSQTPVESPKTFSRHDEYLPLLSSQESRVHPSHPVLKNLEGEVCTDENRTATRFVVFDFSQVTGMDATAARSCFLALKLLFRQQGITVVYCGMQEDVEFLLRANDVISTESPVEDDHHVTADLDLALDWCEQQLILSAARRKSAERGGSFTSDPLDTQALSLTKVFSAYLPDKWKSQTSVSAQLGDLADYFEVRNWSEDDDIFNIDDESDTLYVLLAGHVSLFTTPSTVSMIESSTGSFRQKSSALLGDRELVGRVRAGCIFGDLDYVLEQGRVIDARSTSPNTITASITRVQVERLRQERVDLACLLQEILLRASYMTIAEKLHLIVV</sequence>
<gene>
    <name evidence="8" type="ORF">N0F65_007664</name>
</gene>
<feature type="transmembrane region" description="Helical" evidence="5">
    <location>
        <begin position="348"/>
        <end position="370"/>
    </location>
</feature>
<proteinExistence type="predicted"/>
<dbReference type="CDD" id="cd07042">
    <property type="entry name" value="STAS_SulP_like_sulfate_transporter"/>
    <property type="match status" value="1"/>
</dbReference>
<dbReference type="Gene3D" id="2.60.120.10">
    <property type="entry name" value="Jelly Rolls"/>
    <property type="match status" value="1"/>
</dbReference>
<dbReference type="InterPro" id="IPR018490">
    <property type="entry name" value="cNMP-bd_dom_sf"/>
</dbReference>
<feature type="domain" description="Cyclic nucleotide-binding" evidence="6">
    <location>
        <begin position="736"/>
        <end position="850"/>
    </location>
</feature>
<organism evidence="8 9">
    <name type="scientific">Lagenidium giganteum</name>
    <dbReference type="NCBI Taxonomy" id="4803"/>
    <lineage>
        <taxon>Eukaryota</taxon>
        <taxon>Sar</taxon>
        <taxon>Stramenopiles</taxon>
        <taxon>Oomycota</taxon>
        <taxon>Peronosporomycetes</taxon>
        <taxon>Pythiales</taxon>
        <taxon>Pythiaceae</taxon>
    </lineage>
</organism>
<dbReference type="PROSITE" id="PS50801">
    <property type="entry name" value="STAS"/>
    <property type="match status" value="1"/>
</dbReference>
<protein>
    <recommendedName>
        <fullName evidence="10">STAS domain-containing protein</fullName>
    </recommendedName>
</protein>
<feature type="transmembrane region" description="Helical" evidence="5">
    <location>
        <begin position="149"/>
        <end position="170"/>
    </location>
</feature>
<dbReference type="PANTHER" id="PTHR43310">
    <property type="entry name" value="SULFATE TRANSPORTER YBAR-RELATED"/>
    <property type="match status" value="1"/>
</dbReference>
<dbReference type="SUPFAM" id="SSF52091">
    <property type="entry name" value="SpoIIaa-like"/>
    <property type="match status" value="1"/>
</dbReference>
<evidence type="ECO:0000259" key="7">
    <source>
        <dbReference type="PROSITE" id="PS50801"/>
    </source>
</evidence>
<dbReference type="PROSITE" id="PS50042">
    <property type="entry name" value="CNMP_BINDING_3"/>
    <property type="match status" value="1"/>
</dbReference>
<dbReference type="InterPro" id="IPR011547">
    <property type="entry name" value="SLC26A/SulP_dom"/>
</dbReference>
<evidence type="ECO:0000256" key="3">
    <source>
        <dbReference type="ARBA" id="ARBA00022989"/>
    </source>
</evidence>
<evidence type="ECO:0000256" key="5">
    <source>
        <dbReference type="SAM" id="Phobius"/>
    </source>
</evidence>
<dbReference type="PANTHER" id="PTHR43310:SF2">
    <property type="entry name" value="SLC26A_SULP TRANSPORTER DOMAIN-CONTAINING PROTEIN"/>
    <property type="match status" value="1"/>
</dbReference>
<feature type="domain" description="STAS" evidence="7">
    <location>
        <begin position="525"/>
        <end position="683"/>
    </location>
</feature>
<feature type="transmembrane region" description="Helical" evidence="5">
    <location>
        <begin position="54"/>
        <end position="80"/>
    </location>
</feature>
<keyword evidence="3 5" id="KW-1133">Transmembrane helix</keyword>
<feature type="transmembrane region" description="Helical" evidence="5">
    <location>
        <begin position="390"/>
        <end position="409"/>
    </location>
</feature>
<evidence type="ECO:0000259" key="6">
    <source>
        <dbReference type="PROSITE" id="PS50042"/>
    </source>
</evidence>
<reference evidence="8" key="1">
    <citation type="submission" date="2022-11" db="EMBL/GenBank/DDBJ databases">
        <authorList>
            <person name="Morgan W.R."/>
            <person name="Tartar A."/>
        </authorList>
    </citation>
    <scope>NUCLEOTIDE SEQUENCE</scope>
    <source>
        <strain evidence="8">ARSEF 373</strain>
    </source>
</reference>
<evidence type="ECO:0000256" key="2">
    <source>
        <dbReference type="ARBA" id="ARBA00022692"/>
    </source>
</evidence>
<keyword evidence="9" id="KW-1185">Reference proteome</keyword>
<dbReference type="InterPro" id="IPR036513">
    <property type="entry name" value="STAS_dom_sf"/>
</dbReference>
<keyword evidence="2 5" id="KW-0812">Transmembrane</keyword>
<dbReference type="CDD" id="cd00038">
    <property type="entry name" value="CAP_ED"/>
    <property type="match status" value="1"/>
</dbReference>
<evidence type="ECO:0000256" key="4">
    <source>
        <dbReference type="ARBA" id="ARBA00023136"/>
    </source>
</evidence>
<feature type="transmembrane region" description="Helical" evidence="5">
    <location>
        <begin position="421"/>
        <end position="443"/>
    </location>
</feature>
<reference evidence="8" key="2">
    <citation type="journal article" date="2023" name="Microbiol Resour">
        <title>Decontamination and Annotation of the Draft Genome Sequence of the Oomycete Lagenidium giganteum ARSEF 373.</title>
        <authorList>
            <person name="Morgan W.R."/>
            <person name="Tartar A."/>
        </authorList>
    </citation>
    <scope>NUCLEOTIDE SEQUENCE</scope>
    <source>
        <strain evidence="8">ARSEF 373</strain>
    </source>
</reference>
<dbReference type="Pfam" id="PF01740">
    <property type="entry name" value="STAS"/>
    <property type="match status" value="1"/>
</dbReference>
<dbReference type="EMBL" id="DAKRPA010000034">
    <property type="protein sequence ID" value="DBA02254.1"/>
    <property type="molecule type" value="Genomic_DNA"/>
</dbReference>
<keyword evidence="4 5" id="KW-0472">Membrane</keyword>
<feature type="transmembrane region" description="Helical" evidence="5">
    <location>
        <begin position="463"/>
        <end position="482"/>
    </location>
</feature>
<name>A0AAV2Z9Q6_9STRA</name>
<dbReference type="AlphaFoldDB" id="A0AAV2Z9Q6"/>
<dbReference type="InterPro" id="IPR002645">
    <property type="entry name" value="STAS_dom"/>
</dbReference>
<dbReference type="Pfam" id="PF00916">
    <property type="entry name" value="Sulfate_transp"/>
    <property type="match status" value="1"/>
</dbReference>
<feature type="transmembrane region" description="Helical" evidence="5">
    <location>
        <begin position="249"/>
        <end position="270"/>
    </location>
</feature>
<evidence type="ECO:0008006" key="10">
    <source>
        <dbReference type="Google" id="ProtNLM"/>
    </source>
</evidence>
<dbReference type="Proteomes" id="UP001146120">
    <property type="component" value="Unassembled WGS sequence"/>
</dbReference>
<dbReference type="Gene3D" id="3.30.750.24">
    <property type="entry name" value="STAS domain"/>
    <property type="match status" value="1"/>
</dbReference>
<evidence type="ECO:0000256" key="1">
    <source>
        <dbReference type="ARBA" id="ARBA00004141"/>
    </source>
</evidence>
<feature type="transmembrane region" description="Helical" evidence="5">
    <location>
        <begin position="92"/>
        <end position="111"/>
    </location>
</feature>
<feature type="transmembrane region" description="Helical" evidence="5">
    <location>
        <begin position="223"/>
        <end position="242"/>
    </location>
</feature>
<accession>A0AAV2Z9Q6</accession>
<feature type="transmembrane region" description="Helical" evidence="5">
    <location>
        <begin position="123"/>
        <end position="143"/>
    </location>
</feature>
<dbReference type="InterPro" id="IPR052706">
    <property type="entry name" value="Membrane-Transporter-like"/>
</dbReference>
<dbReference type="InterPro" id="IPR000595">
    <property type="entry name" value="cNMP-bd_dom"/>
</dbReference>
<evidence type="ECO:0000313" key="8">
    <source>
        <dbReference type="EMBL" id="DBA02254.1"/>
    </source>
</evidence>
<comment type="subcellular location">
    <subcellularLocation>
        <location evidence="1">Membrane</location>
        <topology evidence="1">Multi-pass membrane protein</topology>
    </subcellularLocation>
</comment>
<dbReference type="InterPro" id="IPR014710">
    <property type="entry name" value="RmlC-like_jellyroll"/>
</dbReference>